<protein>
    <recommendedName>
        <fullName evidence="4">2-C-methyl-D-erythritol 2,4-cyclodiphosphate synthase</fullName>
        <ecNumber evidence="4">4.6.1.12</ecNumber>
    </recommendedName>
</protein>
<keyword evidence="6" id="KW-0414">Isoprene biosynthesis</keyword>
<evidence type="ECO:0000256" key="7">
    <source>
        <dbReference type="ARBA" id="ARBA00023239"/>
    </source>
</evidence>
<dbReference type="InterPro" id="IPR003526">
    <property type="entry name" value="MECDP_synthase"/>
</dbReference>
<dbReference type="UniPathway" id="UPA00056">
    <property type="reaction ID" value="UER00095"/>
</dbReference>
<dbReference type="Gene3D" id="3.30.1330.50">
    <property type="entry name" value="2-C-methyl-D-erythritol 2,4-cyclodiphosphate synthase"/>
    <property type="match status" value="1"/>
</dbReference>
<dbReference type="GO" id="GO:0016114">
    <property type="term" value="P:terpenoid biosynthetic process"/>
    <property type="evidence" value="ECO:0007669"/>
    <property type="project" value="InterPro"/>
</dbReference>
<evidence type="ECO:0000256" key="4">
    <source>
        <dbReference type="ARBA" id="ARBA00012579"/>
    </source>
</evidence>
<accession>A0A485MAV1</accession>
<comment type="catalytic activity">
    <reaction evidence="1">
        <text>4-CDP-2-C-methyl-D-erythritol 2-phosphate = 2-C-methyl-D-erythritol 2,4-cyclic diphosphate + CMP</text>
        <dbReference type="Rhea" id="RHEA:23864"/>
        <dbReference type="ChEBI" id="CHEBI:57919"/>
        <dbReference type="ChEBI" id="CHEBI:58483"/>
        <dbReference type="ChEBI" id="CHEBI:60377"/>
        <dbReference type="EC" id="4.6.1.12"/>
    </reaction>
</comment>
<dbReference type="AlphaFoldDB" id="A0A485MAV1"/>
<gene>
    <name evidence="9" type="primary">ispF</name>
    <name evidence="9" type="ORF">SCFA_750039</name>
</gene>
<evidence type="ECO:0000313" key="9">
    <source>
        <dbReference type="EMBL" id="VFU17970.1"/>
    </source>
</evidence>
<dbReference type="NCBIfam" id="TIGR00151">
    <property type="entry name" value="ispF"/>
    <property type="match status" value="1"/>
</dbReference>
<dbReference type="Pfam" id="PF02542">
    <property type="entry name" value="YgbB"/>
    <property type="match status" value="1"/>
</dbReference>
<reference evidence="9" key="1">
    <citation type="submission" date="2019-03" db="EMBL/GenBank/DDBJ databases">
        <authorList>
            <person name="Hao L."/>
        </authorList>
    </citation>
    <scope>NUCLEOTIDE SEQUENCE</scope>
</reference>
<sequence length="161" mass="17253">MPYRVGIGYDIHRLVQGRALVLGGVTIPFPKGLLGHSDGDVVVHAVCDALLGACALSDIGVLFPDTAAQTKDMYSLNMLGIIREKIRQDFTVVNIDVNCICEQPRLGKYRDSMIANIAGACMIDPKDVSVKFRTNEGLGEIGTGEAIAAQAVVLVKRTLVL</sequence>
<evidence type="ECO:0000256" key="5">
    <source>
        <dbReference type="ARBA" id="ARBA00022723"/>
    </source>
</evidence>
<evidence type="ECO:0000256" key="1">
    <source>
        <dbReference type="ARBA" id="ARBA00000200"/>
    </source>
</evidence>
<dbReference type="InterPro" id="IPR020555">
    <property type="entry name" value="MECDP_synthase_CS"/>
</dbReference>
<evidence type="ECO:0000259" key="8">
    <source>
        <dbReference type="Pfam" id="PF02542"/>
    </source>
</evidence>
<dbReference type="GO" id="GO:0019288">
    <property type="term" value="P:isopentenyl diphosphate biosynthetic process, methylerythritol 4-phosphate pathway"/>
    <property type="evidence" value="ECO:0007669"/>
    <property type="project" value="UniProtKB-UniPathway"/>
</dbReference>
<dbReference type="SUPFAM" id="SSF69765">
    <property type="entry name" value="IpsF-like"/>
    <property type="match status" value="1"/>
</dbReference>
<evidence type="ECO:0000256" key="3">
    <source>
        <dbReference type="ARBA" id="ARBA00004709"/>
    </source>
</evidence>
<organism evidence="9">
    <name type="scientific">anaerobic digester metagenome</name>
    <dbReference type="NCBI Taxonomy" id="1263854"/>
    <lineage>
        <taxon>unclassified sequences</taxon>
        <taxon>metagenomes</taxon>
        <taxon>ecological metagenomes</taxon>
    </lineage>
</organism>
<dbReference type="GO" id="GO:0046872">
    <property type="term" value="F:metal ion binding"/>
    <property type="evidence" value="ECO:0007669"/>
    <property type="project" value="UniProtKB-KW"/>
</dbReference>
<evidence type="ECO:0000256" key="2">
    <source>
        <dbReference type="ARBA" id="ARBA00001968"/>
    </source>
</evidence>
<feature type="domain" description="2-C-methyl-D-erythritol 2,4-cyclodiphosphate synthase" evidence="8">
    <location>
        <begin position="4"/>
        <end position="155"/>
    </location>
</feature>
<dbReference type="EC" id="4.6.1.12" evidence="4"/>
<dbReference type="GO" id="GO:0008685">
    <property type="term" value="F:2-C-methyl-D-erythritol 2,4-cyclodiphosphate synthase activity"/>
    <property type="evidence" value="ECO:0007669"/>
    <property type="project" value="UniProtKB-EC"/>
</dbReference>
<comment type="pathway">
    <text evidence="3">Isoprenoid biosynthesis; isopentenyl diphosphate biosynthesis via DXP pathway; isopentenyl diphosphate from 1-deoxy-D-xylulose 5-phosphate: step 4/6.</text>
</comment>
<dbReference type="CDD" id="cd00554">
    <property type="entry name" value="MECDP_synthase"/>
    <property type="match status" value="1"/>
</dbReference>
<dbReference type="EMBL" id="CAADRM010000142">
    <property type="protein sequence ID" value="VFU17970.1"/>
    <property type="molecule type" value="Genomic_DNA"/>
</dbReference>
<proteinExistence type="inferred from homology"/>
<keyword evidence="5" id="KW-0479">Metal-binding</keyword>
<name>A0A485MAV1_9ZZZZ</name>
<keyword evidence="7 9" id="KW-0456">Lyase</keyword>
<comment type="cofactor">
    <cofactor evidence="2">
        <name>a divalent metal cation</name>
        <dbReference type="ChEBI" id="CHEBI:60240"/>
    </cofactor>
</comment>
<dbReference type="InterPro" id="IPR036571">
    <property type="entry name" value="MECDP_synthase_sf"/>
</dbReference>
<dbReference type="HAMAP" id="MF_00107">
    <property type="entry name" value="IspF"/>
    <property type="match status" value="1"/>
</dbReference>
<dbReference type="PANTHER" id="PTHR43181">
    <property type="entry name" value="2-C-METHYL-D-ERYTHRITOL 2,4-CYCLODIPHOSPHATE SYNTHASE, CHLOROPLASTIC"/>
    <property type="match status" value="1"/>
</dbReference>
<dbReference type="PROSITE" id="PS01350">
    <property type="entry name" value="ISPF"/>
    <property type="match status" value="1"/>
</dbReference>
<evidence type="ECO:0000256" key="6">
    <source>
        <dbReference type="ARBA" id="ARBA00023229"/>
    </source>
</evidence>
<dbReference type="PANTHER" id="PTHR43181:SF1">
    <property type="entry name" value="2-C-METHYL-D-ERYTHRITOL 2,4-CYCLODIPHOSPHATE SYNTHASE, CHLOROPLASTIC"/>
    <property type="match status" value="1"/>
</dbReference>